<sequence length="115" mass="13288">MVIDVVKTRLQVEARKGESHYKGLFDAFRKILREEGPRALFKGGPARVIRSSPQFGFTLLAYEQLHHYPWGEQPKKIDTMFTRVPEDLSMIRARNALKILLDVHGDIGRKLQDRS</sequence>
<gene>
    <name evidence="1" type="ORF">ACOLOM_LOCUS7494</name>
</gene>
<dbReference type="EMBL" id="CAJVPT010017400">
    <property type="protein sequence ID" value="CAG8626120.1"/>
    <property type="molecule type" value="Genomic_DNA"/>
</dbReference>
<reference evidence="1" key="1">
    <citation type="submission" date="2021-06" db="EMBL/GenBank/DDBJ databases">
        <authorList>
            <person name="Kallberg Y."/>
            <person name="Tangrot J."/>
            <person name="Rosling A."/>
        </authorList>
    </citation>
    <scope>NUCLEOTIDE SEQUENCE</scope>
    <source>
        <strain evidence="1">CL356</strain>
    </source>
</reference>
<proteinExistence type="predicted"/>
<comment type="caution">
    <text evidence="1">The sequence shown here is derived from an EMBL/GenBank/DDBJ whole genome shotgun (WGS) entry which is preliminary data.</text>
</comment>
<organism evidence="1 2">
    <name type="scientific">Acaulospora colombiana</name>
    <dbReference type="NCBI Taxonomy" id="27376"/>
    <lineage>
        <taxon>Eukaryota</taxon>
        <taxon>Fungi</taxon>
        <taxon>Fungi incertae sedis</taxon>
        <taxon>Mucoromycota</taxon>
        <taxon>Glomeromycotina</taxon>
        <taxon>Glomeromycetes</taxon>
        <taxon>Diversisporales</taxon>
        <taxon>Acaulosporaceae</taxon>
        <taxon>Acaulospora</taxon>
    </lineage>
</organism>
<name>A0ACA9N914_9GLOM</name>
<keyword evidence="2" id="KW-1185">Reference proteome</keyword>
<evidence type="ECO:0000313" key="1">
    <source>
        <dbReference type="EMBL" id="CAG8626120.1"/>
    </source>
</evidence>
<evidence type="ECO:0000313" key="2">
    <source>
        <dbReference type="Proteomes" id="UP000789525"/>
    </source>
</evidence>
<dbReference type="Proteomes" id="UP000789525">
    <property type="component" value="Unassembled WGS sequence"/>
</dbReference>
<protein>
    <submittedName>
        <fullName evidence="1">1981_t:CDS:1</fullName>
    </submittedName>
</protein>
<accession>A0ACA9N914</accession>